<comment type="caution">
    <text evidence="2">The sequence shown here is derived from an EMBL/GenBank/DDBJ whole genome shotgun (WGS) entry which is preliminary data.</text>
</comment>
<reference evidence="3" key="1">
    <citation type="journal article" date="2019" name="Int. J. Syst. Evol. Microbiol.">
        <title>The Global Catalogue of Microorganisms (GCM) 10K type strain sequencing project: providing services to taxonomists for standard genome sequencing and annotation.</title>
        <authorList>
            <consortium name="The Broad Institute Genomics Platform"/>
            <consortium name="The Broad Institute Genome Sequencing Center for Infectious Disease"/>
            <person name="Wu L."/>
            <person name="Ma J."/>
        </authorList>
    </citation>
    <scope>NUCLEOTIDE SEQUENCE [LARGE SCALE GENOMIC DNA]</scope>
    <source>
        <strain evidence="3">JCM 17666</strain>
    </source>
</reference>
<dbReference type="Proteomes" id="UP001501671">
    <property type="component" value="Unassembled WGS sequence"/>
</dbReference>
<organism evidence="2 3">
    <name type="scientific">Pigmentiphaga soli</name>
    <dbReference type="NCBI Taxonomy" id="1007095"/>
    <lineage>
        <taxon>Bacteria</taxon>
        <taxon>Pseudomonadati</taxon>
        <taxon>Pseudomonadota</taxon>
        <taxon>Betaproteobacteria</taxon>
        <taxon>Burkholderiales</taxon>
        <taxon>Alcaligenaceae</taxon>
        <taxon>Pigmentiphaga</taxon>
    </lineage>
</organism>
<feature type="compositionally biased region" description="Polar residues" evidence="1">
    <location>
        <begin position="43"/>
        <end position="55"/>
    </location>
</feature>
<name>A0ABP8HNZ9_9BURK</name>
<feature type="compositionally biased region" description="Low complexity" evidence="1">
    <location>
        <begin position="26"/>
        <end position="39"/>
    </location>
</feature>
<accession>A0ABP8HNZ9</accession>
<feature type="compositionally biased region" description="Basic and acidic residues" evidence="1">
    <location>
        <begin position="1"/>
        <end position="25"/>
    </location>
</feature>
<evidence type="ECO:0000313" key="3">
    <source>
        <dbReference type="Proteomes" id="UP001501671"/>
    </source>
</evidence>
<feature type="region of interest" description="Disordered" evidence="1">
    <location>
        <begin position="1"/>
        <end position="55"/>
    </location>
</feature>
<keyword evidence="3" id="KW-1185">Reference proteome</keyword>
<evidence type="ECO:0000313" key="2">
    <source>
        <dbReference type="EMBL" id="GAA4342091.1"/>
    </source>
</evidence>
<proteinExistence type="predicted"/>
<protein>
    <submittedName>
        <fullName evidence="2">Uncharacterized protein</fullName>
    </submittedName>
</protein>
<gene>
    <name evidence="2" type="ORF">GCM10023144_43630</name>
</gene>
<evidence type="ECO:0000256" key="1">
    <source>
        <dbReference type="SAM" id="MobiDB-lite"/>
    </source>
</evidence>
<dbReference type="EMBL" id="BAABFO010000032">
    <property type="protein sequence ID" value="GAA4342091.1"/>
    <property type="molecule type" value="Genomic_DNA"/>
</dbReference>
<sequence length="55" mass="5751">MPDKPSVRAQPDDILRGNPHCDKARPTAAGRAAQPAPFADGSFDTSRSDTVSPSS</sequence>